<name>A0A0C4E9M4_MAGP6</name>
<dbReference type="Pfam" id="PF00933">
    <property type="entry name" value="Glyco_hydro_3"/>
    <property type="match status" value="1"/>
</dbReference>
<dbReference type="UniPathway" id="UPA00696"/>
<dbReference type="OrthoDB" id="416222at2759"/>
<sequence>MIGSVKTFAFALGLAQVSRAQSAGQPDQADFDKLERFWSYGRSPAVYPSPLSSGLGDWQDAYSKAKKLVDQMTFEEKENVTIGFQNSMNGCVGKGGSVPRLGFPGFCMSNAENGVGSTDGVNAYPAALHVGASWNRQLAYDRSVHMGREFKAKGANVALGPSVGPLGRVAKAGRNWEAPSNDPFLTGALTLETIRGLQQSVIACLKHIVGNEQETSRKAPRYLGHNHNQSVSSNIDDRTMHELYLWPFADAVRAGVGSVMCAYQRVNNSYSCQYSKVLNGLLKTELAFQGFVVSDWFAQQSGLASALAGLDVVMPVAPLWSNGNLTAMVKNGSLPLERLDDMVLSAIAPWYRFGNPDMKNIGHGLPADLTAPHTFVNARNKSSRQTIFQSAVEGHVLVKNVNHALPLRSPSFLSVFGYDAVAQKLNTRERAGFSMWGRGMAGARRYINGSELTMDMYDWLFASSVEQTEAGPELSLNGTLITGGGSGAAVGAYIDAPLDALQRQAYEDDTFIAWDVESGTPDVNPASDACLVFINAQASEAWDRKNLTDAYSDQLVETVANQCANTMVVVHAAGIRMVDAWFDHPNITAVVLGHLPGQDSGRALVEVLYGRQSPSGRMPYTVAKQESDYGNLLDPDFPSNDTPYYPQSNFTEGLYIDYKHFLKHNITPRFEFGFGLTYTSFEYSNLSVVLDAQASESLTPPRLSNISPGGLDSLWDEVAKVTCTVANVGNATAAEVAQLYLGIPGGPARVLRGFDKQVLEPGRSAQFEFRLTRRDVSTWDVVQQSWVLQRGRYEVFLGKSVLDVPLVTTFDI</sequence>
<evidence type="ECO:0000256" key="3">
    <source>
        <dbReference type="ARBA" id="ARBA00004987"/>
    </source>
</evidence>
<feature type="signal peptide" evidence="14">
    <location>
        <begin position="1"/>
        <end position="20"/>
    </location>
</feature>
<keyword evidence="10 13" id="KW-0119">Carbohydrate metabolism</keyword>
<dbReference type="InterPro" id="IPR013783">
    <property type="entry name" value="Ig-like_fold"/>
</dbReference>
<proteinExistence type="inferred from homology"/>
<reference evidence="17" key="4">
    <citation type="journal article" date="2015" name="G3 (Bethesda)">
        <title>Genome sequences of three phytopathogenic species of the Magnaporthaceae family of fungi.</title>
        <authorList>
            <person name="Okagaki L.H."/>
            <person name="Nunes C.C."/>
            <person name="Sailsbery J."/>
            <person name="Clay B."/>
            <person name="Brown D."/>
            <person name="John T."/>
            <person name="Oh Y."/>
            <person name="Young N."/>
            <person name="Fitzgerald M."/>
            <person name="Haas B.J."/>
            <person name="Zeng Q."/>
            <person name="Young S."/>
            <person name="Adiconis X."/>
            <person name="Fan L."/>
            <person name="Levin J.Z."/>
            <person name="Mitchell T.K."/>
            <person name="Okubara P.A."/>
            <person name="Farman M.L."/>
            <person name="Kohn L.M."/>
            <person name="Birren B."/>
            <person name="Ma L.-J."/>
            <person name="Dean R.A."/>
        </authorList>
    </citation>
    <scope>NUCLEOTIDE SEQUENCE</scope>
    <source>
        <strain evidence="17">ATCC 64411 / 73-15</strain>
    </source>
</reference>
<comment type="subcellular location">
    <subcellularLocation>
        <location evidence="2">Secreted</location>
    </subcellularLocation>
</comment>
<evidence type="ECO:0000256" key="1">
    <source>
        <dbReference type="ARBA" id="ARBA00000448"/>
    </source>
</evidence>
<dbReference type="EnsemblFungi" id="MAPG_09320T0">
    <property type="protein sequence ID" value="MAPG_09320T0"/>
    <property type="gene ID" value="MAPG_09320"/>
</dbReference>
<dbReference type="eggNOG" id="ENOG502QR4D">
    <property type="taxonomic scope" value="Eukaryota"/>
</dbReference>
<evidence type="ECO:0000259" key="15">
    <source>
        <dbReference type="SMART" id="SM01217"/>
    </source>
</evidence>
<dbReference type="InterPro" id="IPR036962">
    <property type="entry name" value="Glyco_hydro_3_N_sf"/>
</dbReference>
<reference evidence="17" key="5">
    <citation type="submission" date="2015-06" db="UniProtKB">
        <authorList>
            <consortium name="EnsemblFungi"/>
        </authorList>
    </citation>
    <scope>IDENTIFICATION</scope>
    <source>
        <strain evidence="17">ATCC 64411</strain>
    </source>
</reference>
<reference evidence="16" key="3">
    <citation type="submission" date="2011-03" db="EMBL/GenBank/DDBJ databases">
        <title>Annotation of Magnaporthe poae ATCC 64411.</title>
        <authorList>
            <person name="Ma L.-J."/>
            <person name="Dead R."/>
            <person name="Young S.K."/>
            <person name="Zeng Q."/>
            <person name="Gargeya S."/>
            <person name="Fitzgerald M."/>
            <person name="Haas B."/>
            <person name="Abouelleil A."/>
            <person name="Alvarado L."/>
            <person name="Arachchi H.M."/>
            <person name="Berlin A."/>
            <person name="Brown A."/>
            <person name="Chapman S.B."/>
            <person name="Chen Z."/>
            <person name="Dunbar C."/>
            <person name="Freedman E."/>
            <person name="Gearin G."/>
            <person name="Gellesch M."/>
            <person name="Goldberg J."/>
            <person name="Griggs A."/>
            <person name="Gujja S."/>
            <person name="Heiman D."/>
            <person name="Howarth C."/>
            <person name="Larson L."/>
            <person name="Lui A."/>
            <person name="MacDonald P.J.P."/>
            <person name="Mehta T."/>
            <person name="Montmayeur A."/>
            <person name="Murphy C."/>
            <person name="Neiman D."/>
            <person name="Pearson M."/>
            <person name="Priest M."/>
            <person name="Roberts A."/>
            <person name="Saif S."/>
            <person name="Shea T."/>
            <person name="Shenoy N."/>
            <person name="Sisk P."/>
            <person name="Stolte C."/>
            <person name="Sykes S."/>
            <person name="Yandava C."/>
            <person name="Wortman J."/>
            <person name="Nusbaum C."/>
            <person name="Birren B."/>
        </authorList>
    </citation>
    <scope>NUCLEOTIDE SEQUENCE</scope>
    <source>
        <strain evidence="16">ATCC 64411</strain>
    </source>
</reference>
<dbReference type="Pfam" id="PF14310">
    <property type="entry name" value="Fn3-like"/>
    <property type="match status" value="1"/>
</dbReference>
<evidence type="ECO:0000313" key="17">
    <source>
        <dbReference type="EnsemblFungi" id="MAPG_09320T0"/>
    </source>
</evidence>
<dbReference type="AlphaFoldDB" id="A0A0C4E9M4"/>
<evidence type="ECO:0000256" key="2">
    <source>
        <dbReference type="ARBA" id="ARBA00004613"/>
    </source>
</evidence>
<dbReference type="InterPro" id="IPR036881">
    <property type="entry name" value="Glyco_hydro_3_C_sf"/>
</dbReference>
<evidence type="ECO:0000256" key="13">
    <source>
        <dbReference type="RuleBase" id="RU361161"/>
    </source>
</evidence>
<dbReference type="VEuPathDB" id="FungiDB:MAPG_09320"/>
<dbReference type="EMBL" id="GL876974">
    <property type="protein sequence ID" value="KLU90358.1"/>
    <property type="molecule type" value="Genomic_DNA"/>
</dbReference>
<accession>A0A0C4E9M4</accession>
<evidence type="ECO:0000313" key="18">
    <source>
        <dbReference type="Proteomes" id="UP000011715"/>
    </source>
</evidence>
<feature type="domain" description="Fibronectin type III-like" evidence="15">
    <location>
        <begin position="735"/>
        <end position="801"/>
    </location>
</feature>
<evidence type="ECO:0000256" key="8">
    <source>
        <dbReference type="ARBA" id="ARBA00023001"/>
    </source>
</evidence>
<dbReference type="GO" id="GO:0030245">
    <property type="term" value="P:cellulose catabolic process"/>
    <property type="evidence" value="ECO:0007669"/>
    <property type="project" value="UniProtKB-UniPathway"/>
</dbReference>
<feature type="chain" id="PRO_5010907127" description="beta-glucosidase" evidence="14">
    <location>
        <begin position="21"/>
        <end position="812"/>
    </location>
</feature>
<dbReference type="SMART" id="SM01217">
    <property type="entry name" value="Fn3_like"/>
    <property type="match status" value="1"/>
</dbReference>
<dbReference type="GO" id="GO:0008422">
    <property type="term" value="F:beta-glucosidase activity"/>
    <property type="evidence" value="ECO:0007669"/>
    <property type="project" value="UniProtKB-EC"/>
</dbReference>
<dbReference type="Gene3D" id="3.40.50.1700">
    <property type="entry name" value="Glycoside hydrolase family 3 C-terminal domain"/>
    <property type="match status" value="1"/>
</dbReference>
<evidence type="ECO:0000256" key="5">
    <source>
        <dbReference type="ARBA" id="ARBA00022525"/>
    </source>
</evidence>
<dbReference type="STRING" id="644358.A0A0C4E9M4"/>
<dbReference type="InterPro" id="IPR002772">
    <property type="entry name" value="Glyco_hydro_3_C"/>
</dbReference>
<keyword evidence="6 14" id="KW-0732">Signal</keyword>
<evidence type="ECO:0000256" key="6">
    <source>
        <dbReference type="ARBA" id="ARBA00022729"/>
    </source>
</evidence>
<keyword evidence="18" id="KW-1185">Reference proteome</keyword>
<dbReference type="InterPro" id="IPR017853">
    <property type="entry name" value="GH"/>
</dbReference>
<dbReference type="FunFam" id="3.20.20.300:FF:000002">
    <property type="entry name" value="Probable beta-glucosidase"/>
    <property type="match status" value="1"/>
</dbReference>
<evidence type="ECO:0000256" key="7">
    <source>
        <dbReference type="ARBA" id="ARBA00022801"/>
    </source>
</evidence>
<reference evidence="16" key="2">
    <citation type="submission" date="2010-05" db="EMBL/GenBank/DDBJ databases">
        <title>The Genome Sequence of Magnaporthe poae strain ATCC 64411.</title>
        <authorList>
            <consortium name="The Broad Institute Genome Sequencing Platform"/>
            <consortium name="Broad Institute Genome Sequencing Center for Infectious Disease"/>
            <person name="Ma L.-J."/>
            <person name="Dead R."/>
            <person name="Young S."/>
            <person name="Zeng Q."/>
            <person name="Koehrsen M."/>
            <person name="Alvarado L."/>
            <person name="Berlin A."/>
            <person name="Chapman S.B."/>
            <person name="Chen Z."/>
            <person name="Freedman E."/>
            <person name="Gellesch M."/>
            <person name="Goldberg J."/>
            <person name="Griggs A."/>
            <person name="Gujja S."/>
            <person name="Heilman E.R."/>
            <person name="Heiman D."/>
            <person name="Hepburn T."/>
            <person name="Howarth C."/>
            <person name="Jen D."/>
            <person name="Larson L."/>
            <person name="Mehta T."/>
            <person name="Neiman D."/>
            <person name="Pearson M."/>
            <person name="Roberts A."/>
            <person name="Saif S."/>
            <person name="Shea T."/>
            <person name="Shenoy N."/>
            <person name="Sisk P."/>
            <person name="Stolte C."/>
            <person name="Sykes S."/>
            <person name="Walk T."/>
            <person name="White J."/>
            <person name="Yandava C."/>
            <person name="Haas B."/>
            <person name="Nusbaum C."/>
            <person name="Birren B."/>
        </authorList>
    </citation>
    <scope>NUCLEOTIDE SEQUENCE</scope>
    <source>
        <strain evidence="16">ATCC 64411</strain>
    </source>
</reference>
<organism evidence="17 18">
    <name type="scientific">Magnaporthiopsis poae (strain ATCC 64411 / 73-15)</name>
    <name type="common">Kentucky bluegrass fungus</name>
    <name type="synonym">Magnaporthe poae</name>
    <dbReference type="NCBI Taxonomy" id="644358"/>
    <lineage>
        <taxon>Eukaryota</taxon>
        <taxon>Fungi</taxon>
        <taxon>Dikarya</taxon>
        <taxon>Ascomycota</taxon>
        <taxon>Pezizomycotina</taxon>
        <taxon>Sordariomycetes</taxon>
        <taxon>Sordariomycetidae</taxon>
        <taxon>Magnaporthales</taxon>
        <taxon>Magnaporthaceae</taxon>
        <taxon>Magnaporthiopsis</taxon>
    </lineage>
</organism>
<comment type="similarity">
    <text evidence="4 13">Belongs to the glycosyl hydrolase 3 family.</text>
</comment>
<dbReference type="PROSITE" id="PS00775">
    <property type="entry name" value="GLYCOSYL_HYDROL_F3"/>
    <property type="match status" value="1"/>
</dbReference>
<dbReference type="Gene3D" id="2.60.40.10">
    <property type="entry name" value="Immunoglobulins"/>
    <property type="match status" value="1"/>
</dbReference>
<gene>
    <name evidence="16" type="ORF">MAPG_09320</name>
</gene>
<dbReference type="SUPFAM" id="SSF51445">
    <property type="entry name" value="(Trans)glycosidases"/>
    <property type="match status" value="1"/>
</dbReference>
<dbReference type="OMA" id="VMYGKQS"/>
<dbReference type="SUPFAM" id="SSF52279">
    <property type="entry name" value="Beta-D-glucan exohydrolase, C-terminal domain"/>
    <property type="match status" value="1"/>
</dbReference>
<evidence type="ECO:0000256" key="11">
    <source>
        <dbReference type="ARBA" id="ARBA00023295"/>
    </source>
</evidence>
<dbReference type="Gene3D" id="3.20.20.300">
    <property type="entry name" value="Glycoside hydrolase, family 3, N-terminal domain"/>
    <property type="match status" value="1"/>
</dbReference>
<dbReference type="InterPro" id="IPR019800">
    <property type="entry name" value="Glyco_hydro_3_AS"/>
</dbReference>
<evidence type="ECO:0000256" key="14">
    <source>
        <dbReference type="SAM" id="SignalP"/>
    </source>
</evidence>
<dbReference type="InterPro" id="IPR026891">
    <property type="entry name" value="Fn3-like"/>
</dbReference>
<evidence type="ECO:0000256" key="9">
    <source>
        <dbReference type="ARBA" id="ARBA00023180"/>
    </source>
</evidence>
<evidence type="ECO:0000256" key="12">
    <source>
        <dbReference type="ARBA" id="ARBA00023326"/>
    </source>
</evidence>
<keyword evidence="11 13" id="KW-0326">Glycosidase</keyword>
<evidence type="ECO:0000313" key="16">
    <source>
        <dbReference type="EMBL" id="KLU90358.1"/>
    </source>
</evidence>
<keyword evidence="7 13" id="KW-0378">Hydrolase</keyword>
<dbReference type="EC" id="3.2.1.21" evidence="13"/>
<evidence type="ECO:0000256" key="4">
    <source>
        <dbReference type="ARBA" id="ARBA00005336"/>
    </source>
</evidence>
<evidence type="ECO:0000256" key="10">
    <source>
        <dbReference type="ARBA" id="ARBA00023277"/>
    </source>
</evidence>
<dbReference type="GO" id="GO:0005576">
    <property type="term" value="C:extracellular region"/>
    <property type="evidence" value="ECO:0007669"/>
    <property type="project" value="UniProtKB-SubCell"/>
</dbReference>
<protein>
    <recommendedName>
        <fullName evidence="13">beta-glucosidase</fullName>
        <ecNumber evidence="13">3.2.1.21</ecNumber>
    </recommendedName>
</protein>
<dbReference type="PANTHER" id="PTHR42715:SF5">
    <property type="entry name" value="BETA-GLUCOSIDASE M-RELATED"/>
    <property type="match status" value="1"/>
</dbReference>
<keyword evidence="5" id="KW-0964">Secreted</keyword>
<dbReference type="PRINTS" id="PR00133">
    <property type="entry name" value="GLHYDRLASE3"/>
</dbReference>
<comment type="catalytic activity">
    <reaction evidence="1 13">
        <text>Hydrolysis of terminal, non-reducing beta-D-glucosyl residues with release of beta-D-glucose.</text>
        <dbReference type="EC" id="3.2.1.21"/>
    </reaction>
</comment>
<dbReference type="PANTHER" id="PTHR42715">
    <property type="entry name" value="BETA-GLUCOSIDASE"/>
    <property type="match status" value="1"/>
</dbReference>
<keyword evidence="9" id="KW-0325">Glycoprotein</keyword>
<dbReference type="Proteomes" id="UP000011715">
    <property type="component" value="Unassembled WGS sequence"/>
</dbReference>
<dbReference type="EMBL" id="ADBL01002281">
    <property type="status" value="NOT_ANNOTATED_CDS"/>
    <property type="molecule type" value="Genomic_DNA"/>
</dbReference>
<dbReference type="Pfam" id="PF01915">
    <property type="entry name" value="Glyco_hydro_3_C"/>
    <property type="match status" value="1"/>
</dbReference>
<dbReference type="InterPro" id="IPR050288">
    <property type="entry name" value="Cellulose_deg_GH3"/>
</dbReference>
<keyword evidence="12 13" id="KW-0624">Polysaccharide degradation</keyword>
<reference evidence="18" key="1">
    <citation type="submission" date="2010-05" db="EMBL/GenBank/DDBJ databases">
        <title>The genome sequence of Magnaporthe poae strain ATCC 64411.</title>
        <authorList>
            <person name="Ma L.-J."/>
            <person name="Dead R."/>
            <person name="Young S."/>
            <person name="Zeng Q."/>
            <person name="Koehrsen M."/>
            <person name="Alvarado L."/>
            <person name="Berlin A."/>
            <person name="Chapman S.B."/>
            <person name="Chen Z."/>
            <person name="Freedman E."/>
            <person name="Gellesch M."/>
            <person name="Goldberg J."/>
            <person name="Griggs A."/>
            <person name="Gujja S."/>
            <person name="Heilman E.R."/>
            <person name="Heiman D."/>
            <person name="Hepburn T."/>
            <person name="Howarth C."/>
            <person name="Jen D."/>
            <person name="Larson L."/>
            <person name="Mehta T."/>
            <person name="Neiman D."/>
            <person name="Pearson M."/>
            <person name="Roberts A."/>
            <person name="Saif S."/>
            <person name="Shea T."/>
            <person name="Shenoy N."/>
            <person name="Sisk P."/>
            <person name="Stolte C."/>
            <person name="Sykes S."/>
            <person name="Walk T."/>
            <person name="White J."/>
            <person name="Yandava C."/>
            <person name="Haas B."/>
            <person name="Nusbaum C."/>
            <person name="Birren B."/>
        </authorList>
    </citation>
    <scope>NUCLEOTIDE SEQUENCE [LARGE SCALE GENOMIC DNA]</scope>
    <source>
        <strain evidence="18">ATCC 64411 / 73-15</strain>
    </source>
</reference>
<dbReference type="InterPro" id="IPR001764">
    <property type="entry name" value="Glyco_hydro_3_N"/>
</dbReference>
<dbReference type="FunFam" id="3.40.50.1700:FF:000008">
    <property type="entry name" value="Beta-glucosidase"/>
    <property type="match status" value="1"/>
</dbReference>
<comment type="pathway">
    <text evidence="3 13">Glycan metabolism; cellulose degradation.</text>
</comment>
<keyword evidence="8" id="KW-0136">Cellulose degradation</keyword>